<evidence type="ECO:0000313" key="1">
    <source>
        <dbReference type="EMBL" id="AGS52400.1"/>
    </source>
</evidence>
<organism evidence="1">
    <name type="scientific">uncultured bacterium contig00085</name>
    <dbReference type="NCBI Taxonomy" id="1181558"/>
    <lineage>
        <taxon>Bacteria</taxon>
        <taxon>environmental samples</taxon>
    </lineage>
</organism>
<dbReference type="EMBL" id="JQ844192">
    <property type="protein sequence ID" value="AGS52400.1"/>
    <property type="molecule type" value="Genomic_DNA"/>
</dbReference>
<name>A0A806KHW9_9BACT</name>
<sequence length="48" mass="5496">MKKRQEKPKAKCVSSASRKAKLSKAALWWQKNPNGIGMVIHDMRAVMR</sequence>
<protein>
    <submittedName>
        <fullName evidence="1">Uncharacterized protein</fullName>
    </submittedName>
</protein>
<proteinExistence type="predicted"/>
<reference evidence="1" key="1">
    <citation type="submission" date="2012-03" db="EMBL/GenBank/DDBJ databases">
        <title>Functional metagenomics reveals considerable lignocellulase gene clusters in the gut microbiome of a wood-feeding higher termite.</title>
        <authorList>
            <person name="Liu N."/>
        </authorList>
    </citation>
    <scope>NUCLEOTIDE SEQUENCE</scope>
</reference>
<dbReference type="AlphaFoldDB" id="A0A806KHW9"/>
<accession>A0A806KHW9</accession>